<feature type="region of interest" description="Disordered" evidence="1">
    <location>
        <begin position="1"/>
        <end position="27"/>
    </location>
</feature>
<name>A0ABQ9UID7_SAGOE</name>
<evidence type="ECO:0000313" key="3">
    <source>
        <dbReference type="Proteomes" id="UP001266305"/>
    </source>
</evidence>
<dbReference type="EMBL" id="JASSZA010000012">
    <property type="protein sequence ID" value="KAK2096821.1"/>
    <property type="molecule type" value="Genomic_DNA"/>
</dbReference>
<organism evidence="2 3">
    <name type="scientific">Saguinus oedipus</name>
    <name type="common">Cotton-top tamarin</name>
    <name type="synonym">Oedipomidas oedipus</name>
    <dbReference type="NCBI Taxonomy" id="9490"/>
    <lineage>
        <taxon>Eukaryota</taxon>
        <taxon>Metazoa</taxon>
        <taxon>Chordata</taxon>
        <taxon>Craniata</taxon>
        <taxon>Vertebrata</taxon>
        <taxon>Euteleostomi</taxon>
        <taxon>Mammalia</taxon>
        <taxon>Eutheria</taxon>
        <taxon>Euarchontoglires</taxon>
        <taxon>Primates</taxon>
        <taxon>Haplorrhini</taxon>
        <taxon>Platyrrhini</taxon>
        <taxon>Cebidae</taxon>
        <taxon>Callitrichinae</taxon>
        <taxon>Saguinus</taxon>
    </lineage>
</organism>
<feature type="non-terminal residue" evidence="2">
    <location>
        <position position="54"/>
    </location>
</feature>
<dbReference type="Proteomes" id="UP001266305">
    <property type="component" value="Unassembled WGS sequence"/>
</dbReference>
<keyword evidence="3" id="KW-1185">Reference proteome</keyword>
<evidence type="ECO:0000313" key="2">
    <source>
        <dbReference type="EMBL" id="KAK2096821.1"/>
    </source>
</evidence>
<proteinExistence type="predicted"/>
<gene>
    <name evidence="2" type="ORF">P7K49_025855</name>
</gene>
<sequence length="54" mass="5592">MKMEALTLGGLAKPMRSTTTGEVRGLESRNVPVALNATAQTPSTTVTATQTTSN</sequence>
<accession>A0ABQ9UID7</accession>
<protein>
    <submittedName>
        <fullName evidence="2">Uncharacterized protein</fullName>
    </submittedName>
</protein>
<comment type="caution">
    <text evidence="2">The sequence shown here is derived from an EMBL/GenBank/DDBJ whole genome shotgun (WGS) entry which is preliminary data.</text>
</comment>
<reference evidence="2 3" key="1">
    <citation type="submission" date="2023-05" db="EMBL/GenBank/DDBJ databases">
        <title>B98-5 Cell Line De Novo Hybrid Assembly: An Optical Mapping Approach.</title>
        <authorList>
            <person name="Kananen K."/>
            <person name="Auerbach J.A."/>
            <person name="Kautto E."/>
            <person name="Blachly J.S."/>
        </authorList>
    </citation>
    <scope>NUCLEOTIDE SEQUENCE [LARGE SCALE GENOMIC DNA]</scope>
    <source>
        <strain evidence="2">B95-8</strain>
        <tissue evidence="2">Cell line</tissue>
    </source>
</reference>
<evidence type="ECO:0000256" key="1">
    <source>
        <dbReference type="SAM" id="MobiDB-lite"/>
    </source>
</evidence>